<dbReference type="InterPro" id="IPR050811">
    <property type="entry name" value="Phosphate_ABC_transporter"/>
</dbReference>
<evidence type="ECO:0000313" key="6">
    <source>
        <dbReference type="EMBL" id="MCA9727166.1"/>
    </source>
</evidence>
<dbReference type="PANTHER" id="PTHR30570">
    <property type="entry name" value="PERIPLASMIC PHOSPHATE BINDING COMPONENT OF PHOSPHATE ABC TRANSPORTER"/>
    <property type="match status" value="1"/>
</dbReference>
<reference evidence="6" key="1">
    <citation type="submission" date="2020-04" db="EMBL/GenBank/DDBJ databases">
        <authorList>
            <person name="Zhang T."/>
        </authorList>
    </citation>
    <scope>NUCLEOTIDE SEQUENCE</scope>
    <source>
        <strain evidence="6">HKST-UBA01</strain>
    </source>
</reference>
<feature type="chain" id="PRO_5038170358" description="Phosphate-binding protein" evidence="4">
    <location>
        <begin position="37"/>
        <end position="334"/>
    </location>
</feature>
<dbReference type="InterPro" id="IPR011862">
    <property type="entry name" value="Phos-bd"/>
</dbReference>
<gene>
    <name evidence="6" type="ORF">KC729_05735</name>
</gene>
<protein>
    <recommendedName>
        <fullName evidence="4">Phosphate-binding protein</fullName>
    </recommendedName>
</protein>
<organism evidence="6 7">
    <name type="scientific">Eiseniibacteriota bacterium</name>
    <dbReference type="NCBI Taxonomy" id="2212470"/>
    <lineage>
        <taxon>Bacteria</taxon>
        <taxon>Candidatus Eiseniibacteriota</taxon>
    </lineage>
</organism>
<dbReference type="SUPFAM" id="SSF53850">
    <property type="entry name" value="Periplasmic binding protein-like II"/>
    <property type="match status" value="1"/>
</dbReference>
<dbReference type="GO" id="GO:0042301">
    <property type="term" value="F:phosphate ion binding"/>
    <property type="evidence" value="ECO:0007669"/>
    <property type="project" value="UniProtKB-UniRule"/>
</dbReference>
<reference evidence="6" key="2">
    <citation type="journal article" date="2021" name="Microbiome">
        <title>Successional dynamics and alternative stable states in a saline activated sludge microbial community over 9 years.</title>
        <authorList>
            <person name="Wang Y."/>
            <person name="Ye J."/>
            <person name="Ju F."/>
            <person name="Liu L."/>
            <person name="Boyd J.A."/>
            <person name="Deng Y."/>
            <person name="Parks D.H."/>
            <person name="Jiang X."/>
            <person name="Yin X."/>
            <person name="Woodcroft B.J."/>
            <person name="Tyson G.W."/>
            <person name="Hugenholtz P."/>
            <person name="Polz M.F."/>
            <person name="Zhang T."/>
        </authorList>
    </citation>
    <scope>NUCLEOTIDE SEQUENCE</scope>
    <source>
        <strain evidence="6">HKST-UBA01</strain>
    </source>
</reference>
<dbReference type="CDD" id="cd13566">
    <property type="entry name" value="PBP2_phosphate"/>
    <property type="match status" value="1"/>
</dbReference>
<keyword evidence="2 4" id="KW-0813">Transport</keyword>
<evidence type="ECO:0000313" key="7">
    <source>
        <dbReference type="Proteomes" id="UP000697710"/>
    </source>
</evidence>
<dbReference type="Pfam" id="PF12849">
    <property type="entry name" value="PBP_like_2"/>
    <property type="match status" value="1"/>
</dbReference>
<dbReference type="Proteomes" id="UP000697710">
    <property type="component" value="Unassembled WGS sequence"/>
</dbReference>
<evidence type="ECO:0000256" key="3">
    <source>
        <dbReference type="ARBA" id="ARBA00022729"/>
    </source>
</evidence>
<evidence type="ECO:0000256" key="2">
    <source>
        <dbReference type="ARBA" id="ARBA00022448"/>
    </source>
</evidence>
<dbReference type="PANTHER" id="PTHR30570:SF6">
    <property type="entry name" value="PHOSPHATE-BINDING PROTEIN PSTS"/>
    <property type="match status" value="1"/>
</dbReference>
<name>A0A956RN53_UNCEI</name>
<accession>A0A956RN53</accession>
<evidence type="ECO:0000256" key="4">
    <source>
        <dbReference type="RuleBase" id="RU367119"/>
    </source>
</evidence>
<sequence>MVARSARRAARFALSMAAIAMIAGVVVVSSSGSAIAADEHPAYSKVGGVSGNLNFIGSDTVLNLMSLWGEAFQQQYPNVRVQGEGKGSSTAPPALIAGTSQLGPMSREMKSTEIDDFVKKYGYNPTGFRVALDALAVYVNKDNPIADKGLSMPQLDAIFSKTRKSGYAEDVVTWGQLGLGGDWASKPISLYGRNSASGTYGYFKEHALFKGDYKDTVKEQPGSASVVQGVENDPYAIGYSGMGYATSGTRKVPIAAKDGEKAYEAELENVLTGDYPLARFLYIYVNKAPNQPLDPLVHEFLKFVYSAEGQAQVEKAGFIAVPVSIGAEELVKLN</sequence>
<dbReference type="Gene3D" id="3.40.190.10">
    <property type="entry name" value="Periplasmic binding protein-like II"/>
    <property type="match status" value="2"/>
</dbReference>
<feature type="domain" description="PBP" evidence="5">
    <location>
        <begin position="49"/>
        <end position="308"/>
    </location>
</feature>
<dbReference type="NCBIfam" id="TIGR02136">
    <property type="entry name" value="ptsS_2"/>
    <property type="match status" value="1"/>
</dbReference>
<evidence type="ECO:0000259" key="5">
    <source>
        <dbReference type="Pfam" id="PF12849"/>
    </source>
</evidence>
<comment type="caution">
    <text evidence="6">The sequence shown here is derived from an EMBL/GenBank/DDBJ whole genome shotgun (WGS) entry which is preliminary data.</text>
</comment>
<evidence type="ECO:0000256" key="1">
    <source>
        <dbReference type="ARBA" id="ARBA00008725"/>
    </source>
</evidence>
<keyword evidence="3 4" id="KW-0732">Signal</keyword>
<keyword evidence="4" id="KW-0592">Phosphate transport</keyword>
<dbReference type="AlphaFoldDB" id="A0A956RN53"/>
<comment type="similarity">
    <text evidence="1 4">Belongs to the PstS family.</text>
</comment>
<comment type="function">
    <text evidence="4">Involved in the system for phosphate transport across the cytoplasmic membrane.</text>
</comment>
<dbReference type="GO" id="GO:0006817">
    <property type="term" value="P:phosphate ion transport"/>
    <property type="evidence" value="ECO:0007669"/>
    <property type="project" value="UniProtKB-UniRule"/>
</dbReference>
<dbReference type="InterPro" id="IPR024370">
    <property type="entry name" value="PBP_domain"/>
</dbReference>
<dbReference type="EMBL" id="JAGQHR010000119">
    <property type="protein sequence ID" value="MCA9727166.1"/>
    <property type="molecule type" value="Genomic_DNA"/>
</dbReference>
<feature type="signal peptide" evidence="4">
    <location>
        <begin position="1"/>
        <end position="36"/>
    </location>
</feature>
<proteinExistence type="inferred from homology"/>